<name>A0A9P9FI29_9HYPO</name>
<evidence type="ECO:0000313" key="3">
    <source>
        <dbReference type="Proteomes" id="UP000717696"/>
    </source>
</evidence>
<proteinExistence type="predicted"/>
<evidence type="ECO:0000256" key="1">
    <source>
        <dbReference type="SAM" id="SignalP"/>
    </source>
</evidence>
<dbReference type="EMBL" id="JAGMUU010000001">
    <property type="protein sequence ID" value="KAH7162267.1"/>
    <property type="molecule type" value="Genomic_DNA"/>
</dbReference>
<protein>
    <submittedName>
        <fullName evidence="2">Uncharacterized protein</fullName>
    </submittedName>
</protein>
<feature type="chain" id="PRO_5040370118" evidence="1">
    <location>
        <begin position="21"/>
        <end position="195"/>
    </location>
</feature>
<evidence type="ECO:0000313" key="2">
    <source>
        <dbReference type="EMBL" id="KAH7162267.1"/>
    </source>
</evidence>
<feature type="signal peptide" evidence="1">
    <location>
        <begin position="1"/>
        <end position="20"/>
    </location>
</feature>
<gene>
    <name evidence="2" type="ORF">B0J13DRAFT_4753</name>
</gene>
<keyword evidence="1" id="KW-0732">Signal</keyword>
<keyword evidence="3" id="KW-1185">Reference proteome</keyword>
<dbReference type="AlphaFoldDB" id="A0A9P9FI29"/>
<comment type="caution">
    <text evidence="2">The sequence shown here is derived from an EMBL/GenBank/DDBJ whole genome shotgun (WGS) entry which is preliminary data.</text>
</comment>
<reference evidence="2" key="1">
    <citation type="journal article" date="2021" name="Nat. Commun.">
        <title>Genetic determinants of endophytism in the Arabidopsis root mycobiome.</title>
        <authorList>
            <person name="Mesny F."/>
            <person name="Miyauchi S."/>
            <person name="Thiergart T."/>
            <person name="Pickel B."/>
            <person name="Atanasova L."/>
            <person name="Karlsson M."/>
            <person name="Huettel B."/>
            <person name="Barry K.W."/>
            <person name="Haridas S."/>
            <person name="Chen C."/>
            <person name="Bauer D."/>
            <person name="Andreopoulos W."/>
            <person name="Pangilinan J."/>
            <person name="LaButti K."/>
            <person name="Riley R."/>
            <person name="Lipzen A."/>
            <person name="Clum A."/>
            <person name="Drula E."/>
            <person name="Henrissat B."/>
            <person name="Kohler A."/>
            <person name="Grigoriev I.V."/>
            <person name="Martin F.M."/>
            <person name="Hacquard S."/>
        </authorList>
    </citation>
    <scope>NUCLEOTIDE SEQUENCE</scope>
    <source>
        <strain evidence="2">MPI-CAGE-AT-0021</strain>
    </source>
</reference>
<accession>A0A9P9FI29</accession>
<dbReference type="Proteomes" id="UP000717696">
    <property type="component" value="Unassembled WGS sequence"/>
</dbReference>
<sequence>MIPSLSCLVLVLIWYRPSVPITPLRRPFLVSLGPPRAFGCWLSHPWPISSFFFRRHRFRPLGRLGSCSLAHSLLPYSPPLIPPPLLPAIPGSRSGSPGVPLTYHWPLISGPTLGSLGLSIIDNVCYFSLVLLDLSLACLWPLCLPPYFLVTHSHFFTLFVCLCTSGSRKDSSTATALSERQSIPTLSSCFEPDAI</sequence>
<organism evidence="2 3">
    <name type="scientific">Dactylonectria estremocensis</name>
    <dbReference type="NCBI Taxonomy" id="1079267"/>
    <lineage>
        <taxon>Eukaryota</taxon>
        <taxon>Fungi</taxon>
        <taxon>Dikarya</taxon>
        <taxon>Ascomycota</taxon>
        <taxon>Pezizomycotina</taxon>
        <taxon>Sordariomycetes</taxon>
        <taxon>Hypocreomycetidae</taxon>
        <taxon>Hypocreales</taxon>
        <taxon>Nectriaceae</taxon>
        <taxon>Dactylonectria</taxon>
    </lineage>
</organism>